<evidence type="ECO:0000259" key="6">
    <source>
        <dbReference type="Pfam" id="PF02837"/>
    </source>
</evidence>
<evidence type="ECO:0000259" key="5">
    <source>
        <dbReference type="Pfam" id="PF02836"/>
    </source>
</evidence>
<dbReference type="Gene3D" id="2.60.120.260">
    <property type="entry name" value="Galactose-binding domain-like"/>
    <property type="match status" value="1"/>
</dbReference>
<sequence length="595" mass="68566">MMKEASGNRFVEDSHIFAGHPNPSWARRTWMSLDGIWTITHRATKKEIRVPFPIGSKESGVDFKDSGLFVYEREFILEPFLLAKRYLLHIGACDYMTTVFVNGHLVGSHVGGYASFSFDITSVVKPGKNRIEIRVLDSHSPFQVRGKQTFMRNAFFVWYEGIAGIWQSVWLEEVGLRYLERAETSFDFFGQKLAVSVFLKPLDNKSEHIPDSSLRLRIDVKSSDGRGKEATRLLEADNGVFKATFGFDEFNAALWSIETPNLHPMALTLLCGNTVFDTVETYFGLREISAGKDGFKINGKPVFLKMVLNQGYYPGGVYTPLDYSRMAEDIRTIKALGYNGARIHEKVEAPYFHYLCDRLGLLTSFEMPSFYLPSKKGFRRYESELKELILRDSMHPSCIMRMLFNETWGIWGVCRKSSSTRSFVEKMYRLAKHMDPTRPVIENSGWEHFMTDIVDFHHYLRNASLARNLYSKIRNGDEYTLEGFSLRRVLEFYIKNQVPFATRSVFLEKPSNADVLPLFLSEYGGFGWYDTEKKNAVEESIEEYTRDIVHSGLFCGYCYTQLYDVGSEVNGLMTFERNPKVDIECVRKANNWEKQ</sequence>
<dbReference type="InterPro" id="IPR051913">
    <property type="entry name" value="GH2_Domain-Containing"/>
</dbReference>
<dbReference type="AlphaFoldDB" id="A0A3P3XLB0"/>
<dbReference type="SUPFAM" id="SSF49785">
    <property type="entry name" value="Galactose-binding domain-like"/>
    <property type="match status" value="1"/>
</dbReference>
<accession>A0A3P3XLB0</accession>
<dbReference type="SUPFAM" id="SSF51445">
    <property type="entry name" value="(Trans)glycosidases"/>
    <property type="match status" value="1"/>
</dbReference>
<feature type="domain" description="Glycosyl hydrolases family 2 sugar binding" evidence="6">
    <location>
        <begin position="50"/>
        <end position="169"/>
    </location>
</feature>
<dbReference type="Gene3D" id="3.20.20.80">
    <property type="entry name" value="Glycosidases"/>
    <property type="match status" value="1"/>
</dbReference>
<organism evidence="7">
    <name type="scientific">uncultured spirochete</name>
    <dbReference type="NCBI Taxonomy" id="156406"/>
    <lineage>
        <taxon>Bacteria</taxon>
        <taxon>Pseudomonadati</taxon>
        <taxon>Spirochaetota</taxon>
        <taxon>Spirochaetia</taxon>
        <taxon>Spirochaetales</taxon>
        <taxon>environmental samples</taxon>
    </lineage>
</organism>
<dbReference type="InterPro" id="IPR017853">
    <property type="entry name" value="GH"/>
</dbReference>
<dbReference type="EMBL" id="FWDM01000036">
    <property type="protein sequence ID" value="SLM15386.1"/>
    <property type="molecule type" value="Genomic_DNA"/>
</dbReference>
<dbReference type="PANTHER" id="PTHR42732:SF3">
    <property type="entry name" value="HYDROLASE"/>
    <property type="match status" value="1"/>
</dbReference>
<keyword evidence="2 7" id="KW-0378">Hydrolase</keyword>
<evidence type="ECO:0000256" key="3">
    <source>
        <dbReference type="ARBA" id="ARBA00023295"/>
    </source>
</evidence>
<dbReference type="Pfam" id="PF02836">
    <property type="entry name" value="Glyco_hydro_2_C"/>
    <property type="match status" value="1"/>
</dbReference>
<feature type="domain" description="Glycoside hydrolase family 2 catalytic" evidence="5">
    <location>
        <begin position="294"/>
        <end position="455"/>
    </location>
</feature>
<dbReference type="Gene3D" id="2.60.40.10">
    <property type="entry name" value="Immunoglobulins"/>
    <property type="match status" value="1"/>
</dbReference>
<reference evidence="7" key="1">
    <citation type="submission" date="2017-02" db="EMBL/GenBank/DDBJ databases">
        <authorList>
            <person name="Regsiter A."/>
            <person name="William W."/>
        </authorList>
    </citation>
    <scope>NUCLEOTIDE SEQUENCE</scope>
    <source>
        <strain evidence="7">Bib</strain>
    </source>
</reference>
<name>A0A3P3XLB0_9SPIR</name>
<feature type="domain" description="Glycoside hydrolase family 2 immunoglobulin-like beta-sandwich" evidence="4">
    <location>
        <begin position="208"/>
        <end position="286"/>
    </location>
</feature>
<evidence type="ECO:0000259" key="4">
    <source>
        <dbReference type="Pfam" id="PF00703"/>
    </source>
</evidence>
<dbReference type="InterPro" id="IPR006103">
    <property type="entry name" value="Glyco_hydro_2_cat"/>
</dbReference>
<dbReference type="SUPFAM" id="SSF49303">
    <property type="entry name" value="beta-Galactosidase/glucuronidase domain"/>
    <property type="match status" value="1"/>
</dbReference>
<protein>
    <submittedName>
        <fullName evidence="7">Putative Glycoside hydrolase family 2 sugar binding</fullName>
    </submittedName>
</protein>
<dbReference type="InterPro" id="IPR008979">
    <property type="entry name" value="Galactose-bd-like_sf"/>
</dbReference>
<proteinExistence type="inferred from homology"/>
<dbReference type="Pfam" id="PF00703">
    <property type="entry name" value="Glyco_hydro_2"/>
    <property type="match status" value="1"/>
</dbReference>
<dbReference type="Pfam" id="PF02837">
    <property type="entry name" value="Glyco_hydro_2_N"/>
    <property type="match status" value="1"/>
</dbReference>
<comment type="similarity">
    <text evidence="1">Belongs to the glycosyl hydrolase 2 family.</text>
</comment>
<evidence type="ECO:0000313" key="7">
    <source>
        <dbReference type="EMBL" id="SLM15386.1"/>
    </source>
</evidence>
<dbReference type="InterPro" id="IPR006104">
    <property type="entry name" value="Glyco_hydro_2_N"/>
</dbReference>
<gene>
    <name evidence="7" type="ORF">SPIROBIBN47_410069</name>
</gene>
<dbReference type="InterPro" id="IPR013783">
    <property type="entry name" value="Ig-like_fold"/>
</dbReference>
<dbReference type="GO" id="GO:0005975">
    <property type="term" value="P:carbohydrate metabolic process"/>
    <property type="evidence" value="ECO:0007669"/>
    <property type="project" value="InterPro"/>
</dbReference>
<evidence type="ECO:0000256" key="1">
    <source>
        <dbReference type="ARBA" id="ARBA00007401"/>
    </source>
</evidence>
<keyword evidence="3" id="KW-0326">Glycosidase</keyword>
<dbReference type="InterPro" id="IPR006102">
    <property type="entry name" value="Ig-like_GH2"/>
</dbReference>
<dbReference type="PANTHER" id="PTHR42732">
    <property type="entry name" value="BETA-GALACTOSIDASE"/>
    <property type="match status" value="1"/>
</dbReference>
<dbReference type="GO" id="GO:0004553">
    <property type="term" value="F:hydrolase activity, hydrolyzing O-glycosyl compounds"/>
    <property type="evidence" value="ECO:0007669"/>
    <property type="project" value="InterPro"/>
</dbReference>
<evidence type="ECO:0000256" key="2">
    <source>
        <dbReference type="ARBA" id="ARBA00022801"/>
    </source>
</evidence>
<dbReference type="InterPro" id="IPR036156">
    <property type="entry name" value="Beta-gal/glucu_dom_sf"/>
</dbReference>